<dbReference type="GO" id="GO:0004252">
    <property type="term" value="F:serine-type endopeptidase activity"/>
    <property type="evidence" value="ECO:0007669"/>
    <property type="project" value="UniProtKB-UniRule"/>
</dbReference>
<organism evidence="9 10">
    <name type="scientific">Cercophora newfieldiana</name>
    <dbReference type="NCBI Taxonomy" id="92897"/>
    <lineage>
        <taxon>Eukaryota</taxon>
        <taxon>Fungi</taxon>
        <taxon>Dikarya</taxon>
        <taxon>Ascomycota</taxon>
        <taxon>Pezizomycotina</taxon>
        <taxon>Sordariomycetes</taxon>
        <taxon>Sordariomycetidae</taxon>
        <taxon>Sordariales</taxon>
        <taxon>Lasiosphaeriaceae</taxon>
        <taxon>Cercophora</taxon>
    </lineage>
</organism>
<dbReference type="InterPro" id="IPR036852">
    <property type="entry name" value="Peptidase_S8/S53_dom_sf"/>
</dbReference>
<feature type="region of interest" description="Disordered" evidence="7">
    <location>
        <begin position="721"/>
        <end position="752"/>
    </location>
</feature>
<dbReference type="InterPro" id="IPR051048">
    <property type="entry name" value="Peptidase_S8/S53_subtilisin"/>
</dbReference>
<evidence type="ECO:0000256" key="1">
    <source>
        <dbReference type="ARBA" id="ARBA00011073"/>
    </source>
</evidence>
<feature type="repeat" description="ANK" evidence="5">
    <location>
        <begin position="224"/>
        <end position="261"/>
    </location>
</feature>
<feature type="region of interest" description="Disordered" evidence="7">
    <location>
        <begin position="288"/>
        <end position="487"/>
    </location>
</feature>
<evidence type="ECO:0000313" key="9">
    <source>
        <dbReference type="EMBL" id="KAK0655666.1"/>
    </source>
</evidence>
<evidence type="ECO:0000313" key="10">
    <source>
        <dbReference type="Proteomes" id="UP001174936"/>
    </source>
</evidence>
<feature type="compositionally biased region" description="Basic and acidic residues" evidence="7">
    <location>
        <begin position="730"/>
        <end position="740"/>
    </location>
</feature>
<dbReference type="InterPro" id="IPR002110">
    <property type="entry name" value="Ankyrin_rpt"/>
</dbReference>
<dbReference type="SUPFAM" id="SSF52743">
    <property type="entry name" value="Subtilisin-like"/>
    <property type="match status" value="1"/>
</dbReference>
<dbReference type="PROSITE" id="PS50088">
    <property type="entry name" value="ANK_REPEAT"/>
    <property type="match status" value="1"/>
</dbReference>
<dbReference type="Gene3D" id="1.25.40.20">
    <property type="entry name" value="Ankyrin repeat-containing domain"/>
    <property type="match status" value="1"/>
</dbReference>
<keyword evidence="5" id="KW-0040">ANK repeat</keyword>
<feature type="compositionally biased region" description="Acidic residues" evidence="7">
    <location>
        <begin position="10"/>
        <end position="36"/>
    </location>
</feature>
<dbReference type="SMART" id="SM00248">
    <property type="entry name" value="ANK"/>
    <property type="match status" value="3"/>
</dbReference>
<protein>
    <recommendedName>
        <fullName evidence="8">Peptidase S8/S53 domain-containing protein</fullName>
    </recommendedName>
</protein>
<dbReference type="PROSITE" id="PS51892">
    <property type="entry name" value="SUBTILASE"/>
    <property type="match status" value="1"/>
</dbReference>
<comment type="similarity">
    <text evidence="1 6">Belongs to the peptidase S8 family.</text>
</comment>
<keyword evidence="2 6" id="KW-0645">Protease</keyword>
<evidence type="ECO:0000256" key="7">
    <source>
        <dbReference type="SAM" id="MobiDB-lite"/>
    </source>
</evidence>
<feature type="compositionally biased region" description="Basic and acidic residues" evidence="7">
    <location>
        <begin position="399"/>
        <end position="452"/>
    </location>
</feature>
<keyword evidence="4 6" id="KW-0720">Serine protease</keyword>
<reference evidence="9" key="1">
    <citation type="submission" date="2023-06" db="EMBL/GenBank/DDBJ databases">
        <title>Genome-scale phylogeny and comparative genomics of the fungal order Sordariales.</title>
        <authorList>
            <consortium name="Lawrence Berkeley National Laboratory"/>
            <person name="Hensen N."/>
            <person name="Bonometti L."/>
            <person name="Westerberg I."/>
            <person name="Brannstrom I.O."/>
            <person name="Guillou S."/>
            <person name="Cros-Aarteil S."/>
            <person name="Calhoun S."/>
            <person name="Haridas S."/>
            <person name="Kuo A."/>
            <person name="Mondo S."/>
            <person name="Pangilinan J."/>
            <person name="Riley R."/>
            <person name="Labutti K."/>
            <person name="Andreopoulos B."/>
            <person name="Lipzen A."/>
            <person name="Chen C."/>
            <person name="Yanf M."/>
            <person name="Daum C."/>
            <person name="Ng V."/>
            <person name="Clum A."/>
            <person name="Steindorff A."/>
            <person name="Ohm R."/>
            <person name="Martin F."/>
            <person name="Silar P."/>
            <person name="Natvig D."/>
            <person name="Lalanne C."/>
            <person name="Gautier V."/>
            <person name="Ament-Velasquez S.L."/>
            <person name="Kruys A."/>
            <person name="Hutchinson M.I."/>
            <person name="Powell A.J."/>
            <person name="Barry K."/>
            <person name="Miller A.N."/>
            <person name="Grigoriev I.V."/>
            <person name="Debuchy R."/>
            <person name="Gladieux P."/>
            <person name="Thoren M.H."/>
            <person name="Johannesson H."/>
        </authorList>
    </citation>
    <scope>NUCLEOTIDE SEQUENCE</scope>
    <source>
        <strain evidence="9">SMH2532-1</strain>
    </source>
</reference>
<dbReference type="PANTHER" id="PTHR43399">
    <property type="entry name" value="SUBTILISIN-RELATED"/>
    <property type="match status" value="1"/>
</dbReference>
<feature type="domain" description="Peptidase S8/S53" evidence="8">
    <location>
        <begin position="898"/>
        <end position="1119"/>
    </location>
</feature>
<dbReference type="Gene3D" id="3.40.50.200">
    <property type="entry name" value="Peptidase S8/S53 domain"/>
    <property type="match status" value="1"/>
</dbReference>
<keyword evidence="3 6" id="KW-0378">Hydrolase</keyword>
<dbReference type="Proteomes" id="UP001174936">
    <property type="component" value="Unassembled WGS sequence"/>
</dbReference>
<evidence type="ECO:0000259" key="8">
    <source>
        <dbReference type="Pfam" id="PF00082"/>
    </source>
</evidence>
<evidence type="ECO:0000256" key="6">
    <source>
        <dbReference type="PROSITE-ProRule" id="PRU01240"/>
    </source>
</evidence>
<feature type="compositionally biased region" description="Basic and acidic residues" evidence="7">
    <location>
        <begin position="478"/>
        <end position="487"/>
    </location>
</feature>
<feature type="region of interest" description="Disordered" evidence="7">
    <location>
        <begin position="765"/>
        <end position="800"/>
    </location>
</feature>
<proteinExistence type="inferred from homology"/>
<dbReference type="Pfam" id="PF00082">
    <property type="entry name" value="Peptidase_S8"/>
    <property type="match status" value="1"/>
</dbReference>
<feature type="compositionally biased region" description="Basic and acidic residues" evidence="7">
    <location>
        <begin position="303"/>
        <end position="345"/>
    </location>
</feature>
<dbReference type="EMBL" id="JAULSV010000001">
    <property type="protein sequence ID" value="KAK0655666.1"/>
    <property type="molecule type" value="Genomic_DNA"/>
</dbReference>
<dbReference type="PANTHER" id="PTHR43399:SF4">
    <property type="entry name" value="CELL WALL-ASSOCIATED PROTEASE"/>
    <property type="match status" value="1"/>
</dbReference>
<gene>
    <name evidence="9" type="ORF">B0T16DRAFT_451309</name>
</gene>
<dbReference type="CDD" id="cd07491">
    <property type="entry name" value="Peptidases_S8_7"/>
    <property type="match status" value="1"/>
</dbReference>
<evidence type="ECO:0000256" key="2">
    <source>
        <dbReference type="ARBA" id="ARBA00022670"/>
    </source>
</evidence>
<feature type="compositionally biased region" description="Basic and acidic residues" evidence="7">
    <location>
        <begin position="375"/>
        <end position="384"/>
    </location>
</feature>
<feature type="active site" description="Charge relay system" evidence="6">
    <location>
        <position position="1104"/>
    </location>
</feature>
<comment type="caution">
    <text evidence="9">The sequence shown here is derived from an EMBL/GenBank/DDBJ whole genome shotgun (WGS) entry which is preliminary data.</text>
</comment>
<feature type="region of interest" description="Disordered" evidence="7">
    <location>
        <begin position="1"/>
        <end position="44"/>
    </location>
</feature>
<feature type="active site" description="Charge relay system" evidence="6">
    <location>
        <position position="944"/>
    </location>
</feature>
<dbReference type="AlphaFoldDB" id="A0AA39YN76"/>
<evidence type="ECO:0000256" key="3">
    <source>
        <dbReference type="ARBA" id="ARBA00022801"/>
    </source>
</evidence>
<dbReference type="GO" id="GO:0006508">
    <property type="term" value="P:proteolysis"/>
    <property type="evidence" value="ECO:0007669"/>
    <property type="project" value="UniProtKB-KW"/>
</dbReference>
<evidence type="ECO:0000256" key="4">
    <source>
        <dbReference type="ARBA" id="ARBA00022825"/>
    </source>
</evidence>
<feature type="region of interest" description="Disordered" evidence="7">
    <location>
        <begin position="812"/>
        <end position="834"/>
    </location>
</feature>
<dbReference type="PRINTS" id="PR00723">
    <property type="entry name" value="SUBTILISIN"/>
</dbReference>
<dbReference type="InterPro" id="IPR015500">
    <property type="entry name" value="Peptidase_S8_subtilisin-rel"/>
</dbReference>
<name>A0AA39YN76_9PEZI</name>
<feature type="active site" description="Charge relay system" evidence="6">
    <location>
        <position position="905"/>
    </location>
</feature>
<dbReference type="InterPro" id="IPR000209">
    <property type="entry name" value="Peptidase_S8/S53_dom"/>
</dbReference>
<evidence type="ECO:0000256" key="5">
    <source>
        <dbReference type="PROSITE-ProRule" id="PRU00023"/>
    </source>
</evidence>
<dbReference type="InterPro" id="IPR036770">
    <property type="entry name" value="Ankyrin_rpt-contain_sf"/>
</dbReference>
<accession>A0AA39YN76</accession>
<sequence>MNSLRSPYPESEEESEGEDDPLMNDGDEDDEQEEEWEKTSVPTHPDNKALIDFVDIVVPSGELDWTKDADAIFARYPALERTSELTRKTVLHLLIEAWVKNIGSNRGYLPIKKAFVAIFNRYPKLTKVRDGVPGDVSGQTVLYSAIADGGSNRIVDILFKDRGKKADPNDPISQAISVMCCIRGREENALHLALRSKPEIISPTILKRIVKRATESAVAAVDKAGFTPLHYATDYARCSKEQYSIVKTLLKTGETRSLIKKGKAVLDFVTHAEKLSVYQYHVKTRETYREKAPGFKSGQQQSSKREEDLTALKRKQEQERLEDRKREIKRRQEREQRNKERAERDQTDDEAERDKSGPPRRAVTRPEKGGSAPTHPRDDPRNEPRAQTSVPAKGPPNPPRDDPRGPKEGPGKEGPKEGPGRGRDARPDQRVAPSARDDSQRPRDLRDIDIRSPLKTVAANSPKDTRSNKDPEEEETLEDRKAKRDQYSDKMKMEIKLQYLRTRAHHQSVEFLYGKNQNDIQISFEYSGLALEADALSFRQSFRDVVFDDVLKYVAFPAVHVKDWRDRPEDYGALEKAPGRFDMLFFFHWLREEKKVKRILKVIVEDCEQPPHSDQAIELCLDGFGVETLDWSKPDLDPDTVCKASSDLGELVLHWNGNNAVLRAWSDPEIRQQLSNLSMINLIVDSTLETSDRTKKYIDDFDKRLKTPYAALVPVKAAAEDAAPAPVDAGVEKKAAKDRAMMPPPPVPNTGIRRTTTEVFVNLSSKADADEDGSSEKGPENSKPTVANPATPAASSELNAVKPMKPVQVKAGEGLLRRNNGGPGIAPGAEGANLSTPPHRWLDATDAFAEQVANVWKKIVDERKRVAKAAIDTVIASRGTITPSDQAEVEATKGPPADIIVAVIDDGVDTTVEQLSQRVLAGRTFSYDEERDRVRPWYVSENNHGTIMASMIVRVCPMAKIYPIRLSTGRGGTIDPMSAAKAIEAALDRGADIISMSWTVSPPPAQSPLKAAFDAALQRAIDSNVLMFCSAKDSGHVSDQYYPAGYRPDSVVKVGAANPTGLAYDWAGSLDRLDFIFPGVEVVQQHGAGAPAGISKLTAETGSSVATALGAGLAALIMCCARIALVTGTVGLTSADVERLRKRDVMVETIARFGRSTSDKADGKFIEVWNKLNTRTKAISRDGAKNGRLSVAQLARDLINISA</sequence>
<keyword evidence="10" id="KW-1185">Reference proteome</keyword>